<comment type="subcellular location">
    <subcellularLocation>
        <location evidence="1">Membrane</location>
        <topology evidence="1">Multi-pass membrane protein</topology>
    </subcellularLocation>
</comment>
<reference evidence="7" key="1">
    <citation type="journal article" date="2013" name="Genome Announc.">
        <title>Draft genome sequence of the grapevine dieback fungus Eutypa lata UCR-EL1.</title>
        <authorList>
            <person name="Blanco-Ulate B."/>
            <person name="Rolshausen P.E."/>
            <person name="Cantu D."/>
        </authorList>
    </citation>
    <scope>NUCLEOTIDE SEQUENCE [LARGE SCALE GENOMIC DNA]</scope>
    <source>
        <strain evidence="7">UCR-EL1</strain>
    </source>
</reference>
<dbReference type="GO" id="GO:0022857">
    <property type="term" value="F:transmembrane transporter activity"/>
    <property type="evidence" value="ECO:0007669"/>
    <property type="project" value="TreeGrafter"/>
</dbReference>
<keyword evidence="4 5" id="KW-0472">Membrane</keyword>
<keyword evidence="2 5" id="KW-0812">Transmembrane</keyword>
<sequence length="184" mass="19208">MVINGLGIGMAQQLPYTALQAVLEPKDVATGNAIAVFSYQLGGALSVAIGQNLLLNGLATKVPEQTDAVSAGAVIAVGAAGLSQLTSSPEILYALRVAYSEAVRYTFLLALAAACFAFPFSCAMEQLNIKRIAKERSKGPEPNGCELDAPLTKKPPYELVEFDEGMRGGTRKAASIPQCTSSKA</sequence>
<proteinExistence type="predicted"/>
<dbReference type="PANTHER" id="PTHR23501">
    <property type="entry name" value="MAJOR FACILITATOR SUPERFAMILY"/>
    <property type="match status" value="1"/>
</dbReference>
<evidence type="ECO:0000313" key="7">
    <source>
        <dbReference type="Proteomes" id="UP000012174"/>
    </source>
</evidence>
<dbReference type="AlphaFoldDB" id="M7SR28"/>
<accession>M7SR28</accession>
<protein>
    <submittedName>
        <fullName evidence="6">Putative efflux pump antibiotic resistance protein</fullName>
    </submittedName>
</protein>
<dbReference type="GO" id="GO:0005886">
    <property type="term" value="C:plasma membrane"/>
    <property type="evidence" value="ECO:0007669"/>
    <property type="project" value="TreeGrafter"/>
</dbReference>
<evidence type="ECO:0000256" key="4">
    <source>
        <dbReference type="ARBA" id="ARBA00023136"/>
    </source>
</evidence>
<name>M7SR28_EUTLA</name>
<dbReference type="Proteomes" id="UP000012174">
    <property type="component" value="Unassembled WGS sequence"/>
</dbReference>
<organism evidence="6 7">
    <name type="scientific">Eutypa lata (strain UCR-EL1)</name>
    <name type="common">Grapevine dieback disease fungus</name>
    <name type="synonym">Eutypa armeniacae</name>
    <dbReference type="NCBI Taxonomy" id="1287681"/>
    <lineage>
        <taxon>Eukaryota</taxon>
        <taxon>Fungi</taxon>
        <taxon>Dikarya</taxon>
        <taxon>Ascomycota</taxon>
        <taxon>Pezizomycotina</taxon>
        <taxon>Sordariomycetes</taxon>
        <taxon>Xylariomycetidae</taxon>
        <taxon>Xylariales</taxon>
        <taxon>Diatrypaceae</taxon>
        <taxon>Eutypa</taxon>
    </lineage>
</organism>
<dbReference type="InterPro" id="IPR036259">
    <property type="entry name" value="MFS_trans_sf"/>
</dbReference>
<feature type="transmembrane region" description="Helical" evidence="5">
    <location>
        <begin position="105"/>
        <end position="124"/>
    </location>
</feature>
<evidence type="ECO:0000256" key="3">
    <source>
        <dbReference type="ARBA" id="ARBA00022989"/>
    </source>
</evidence>
<evidence type="ECO:0000256" key="2">
    <source>
        <dbReference type="ARBA" id="ARBA00022692"/>
    </source>
</evidence>
<gene>
    <name evidence="6" type="ORF">UCREL1_6344</name>
</gene>
<evidence type="ECO:0000256" key="1">
    <source>
        <dbReference type="ARBA" id="ARBA00004141"/>
    </source>
</evidence>
<dbReference type="OrthoDB" id="4766342at2759"/>
<keyword evidence="3 5" id="KW-1133">Transmembrane helix</keyword>
<evidence type="ECO:0000256" key="5">
    <source>
        <dbReference type="SAM" id="Phobius"/>
    </source>
</evidence>
<feature type="transmembrane region" description="Helical" evidence="5">
    <location>
        <begin position="67"/>
        <end position="85"/>
    </location>
</feature>
<feature type="transmembrane region" description="Helical" evidence="5">
    <location>
        <begin position="33"/>
        <end position="55"/>
    </location>
</feature>
<evidence type="ECO:0000313" key="6">
    <source>
        <dbReference type="EMBL" id="EMR66672.1"/>
    </source>
</evidence>
<dbReference type="PANTHER" id="PTHR23501:SF199">
    <property type="entry name" value="MFS EFFLUX TRANSPORTER INPD-RELATED"/>
    <property type="match status" value="1"/>
</dbReference>
<dbReference type="SUPFAM" id="SSF103473">
    <property type="entry name" value="MFS general substrate transporter"/>
    <property type="match status" value="1"/>
</dbReference>
<dbReference type="KEGG" id="ela:UCREL1_6344"/>
<keyword evidence="7" id="KW-1185">Reference proteome</keyword>
<dbReference type="HOGENOM" id="CLU_1468158_0_0_1"/>
<dbReference type="EMBL" id="KB706606">
    <property type="protein sequence ID" value="EMR66672.1"/>
    <property type="molecule type" value="Genomic_DNA"/>
</dbReference>